<dbReference type="GO" id="GO:0016491">
    <property type="term" value="F:oxidoreductase activity"/>
    <property type="evidence" value="ECO:0007669"/>
    <property type="project" value="TreeGrafter"/>
</dbReference>
<sequence>MASYLVTGCSRGLGLALITRLMTFPKTEVGTIIATARQDNSSQLKELVDASSGRVQFISLDVTDLESVNEAAGIVEHRLQERGLDYLINNAGVMDWSPKGMEGMDNLHEVLNVNTTAPHLVSRAFLSLLRRGKKRTVINISTTLASMTMADNFRLLPSPAYKISKAALNMLTVQYAKQYANDGFTFLGISPGWLRTDLGSPRADLSVELGAEKVLEIIQKSTPKQNGKFLNIHVPGWQAADGADQYDGKEIPW</sequence>
<evidence type="ECO:0000256" key="2">
    <source>
        <dbReference type="RuleBase" id="RU000363"/>
    </source>
</evidence>
<dbReference type="CDD" id="cd05325">
    <property type="entry name" value="carb_red_sniffer_like_SDR_c"/>
    <property type="match status" value="1"/>
</dbReference>
<dbReference type="AlphaFoldDB" id="A0A9W9UDG4"/>
<reference evidence="3" key="2">
    <citation type="journal article" date="2023" name="IMA Fungus">
        <title>Comparative genomic study of the Penicillium genus elucidates a diverse pangenome and 15 lateral gene transfer events.</title>
        <authorList>
            <person name="Petersen C."/>
            <person name="Sorensen T."/>
            <person name="Nielsen M.R."/>
            <person name="Sondergaard T.E."/>
            <person name="Sorensen J.L."/>
            <person name="Fitzpatrick D.A."/>
            <person name="Frisvad J.C."/>
            <person name="Nielsen K.L."/>
        </authorList>
    </citation>
    <scope>NUCLEOTIDE SEQUENCE</scope>
    <source>
        <strain evidence="3">IBT 35673</strain>
        <strain evidence="4">IBT 35675</strain>
    </source>
</reference>
<keyword evidence="6" id="KW-1185">Reference proteome</keyword>
<comment type="caution">
    <text evidence="3">The sequence shown here is derived from an EMBL/GenBank/DDBJ whole genome shotgun (WGS) entry which is preliminary data.</text>
</comment>
<reference evidence="3" key="1">
    <citation type="submission" date="2022-12" db="EMBL/GenBank/DDBJ databases">
        <authorList>
            <person name="Petersen C."/>
        </authorList>
    </citation>
    <scope>NUCLEOTIDE SEQUENCE</scope>
    <source>
        <strain evidence="3">IBT 35673</strain>
        <strain evidence="4">IBT 35675</strain>
    </source>
</reference>
<dbReference type="PRINTS" id="PR00081">
    <property type="entry name" value="GDHRDH"/>
</dbReference>
<dbReference type="Proteomes" id="UP001148299">
    <property type="component" value="Unassembled WGS sequence"/>
</dbReference>
<gene>
    <name evidence="3" type="ORF">N7452_010590</name>
    <name evidence="4" type="ORF">N7541_005985</name>
</gene>
<evidence type="ECO:0000313" key="3">
    <source>
        <dbReference type="EMBL" id="KAJ5330200.1"/>
    </source>
</evidence>
<proteinExistence type="inferred from homology"/>
<dbReference type="PANTHER" id="PTHR43544">
    <property type="entry name" value="SHORT-CHAIN DEHYDROGENASE/REDUCTASE"/>
    <property type="match status" value="1"/>
</dbReference>
<dbReference type="Proteomes" id="UP001147695">
    <property type="component" value="Unassembled WGS sequence"/>
</dbReference>
<protein>
    <submittedName>
        <fullName evidence="3">Uncharacterized protein</fullName>
    </submittedName>
</protein>
<dbReference type="Gene3D" id="3.40.50.720">
    <property type="entry name" value="NAD(P)-binding Rossmann-like Domain"/>
    <property type="match status" value="1"/>
</dbReference>
<evidence type="ECO:0000313" key="4">
    <source>
        <dbReference type="EMBL" id="KAJ5354941.1"/>
    </source>
</evidence>
<evidence type="ECO:0000313" key="5">
    <source>
        <dbReference type="Proteomes" id="UP001147695"/>
    </source>
</evidence>
<evidence type="ECO:0000313" key="6">
    <source>
        <dbReference type="Proteomes" id="UP001148299"/>
    </source>
</evidence>
<dbReference type="PANTHER" id="PTHR43544:SF36">
    <property type="entry name" value="CHAIN OXIDOREDUCTASE (CSGA), PUTATIVE (AFU_ORTHOLOGUE AFUA_4G00910)-RELATED"/>
    <property type="match status" value="1"/>
</dbReference>
<dbReference type="InterPro" id="IPR051468">
    <property type="entry name" value="Fungal_SecMetab_SDRs"/>
</dbReference>
<dbReference type="EMBL" id="JAPZBQ010000005">
    <property type="protein sequence ID" value="KAJ5330200.1"/>
    <property type="molecule type" value="Genomic_DNA"/>
</dbReference>
<accession>A0A9W9UDG4</accession>
<dbReference type="GO" id="GO:0005737">
    <property type="term" value="C:cytoplasm"/>
    <property type="evidence" value="ECO:0007669"/>
    <property type="project" value="TreeGrafter"/>
</dbReference>
<comment type="similarity">
    <text evidence="1 2">Belongs to the short-chain dehydrogenases/reductases (SDR) family.</text>
</comment>
<dbReference type="InterPro" id="IPR036291">
    <property type="entry name" value="NAD(P)-bd_dom_sf"/>
</dbReference>
<dbReference type="EMBL" id="JAPZBR010000004">
    <property type="protein sequence ID" value="KAJ5354941.1"/>
    <property type="molecule type" value="Genomic_DNA"/>
</dbReference>
<dbReference type="Pfam" id="PF00106">
    <property type="entry name" value="adh_short"/>
    <property type="match status" value="1"/>
</dbReference>
<dbReference type="PRINTS" id="PR00080">
    <property type="entry name" value="SDRFAMILY"/>
</dbReference>
<organism evidence="3 5">
    <name type="scientific">Penicillium brevicompactum</name>
    <dbReference type="NCBI Taxonomy" id="5074"/>
    <lineage>
        <taxon>Eukaryota</taxon>
        <taxon>Fungi</taxon>
        <taxon>Dikarya</taxon>
        <taxon>Ascomycota</taxon>
        <taxon>Pezizomycotina</taxon>
        <taxon>Eurotiomycetes</taxon>
        <taxon>Eurotiomycetidae</taxon>
        <taxon>Eurotiales</taxon>
        <taxon>Aspergillaceae</taxon>
        <taxon>Penicillium</taxon>
    </lineage>
</organism>
<dbReference type="SUPFAM" id="SSF51735">
    <property type="entry name" value="NAD(P)-binding Rossmann-fold domains"/>
    <property type="match status" value="1"/>
</dbReference>
<dbReference type="InterPro" id="IPR002347">
    <property type="entry name" value="SDR_fam"/>
</dbReference>
<name>A0A9W9UDG4_PENBR</name>
<evidence type="ECO:0000256" key="1">
    <source>
        <dbReference type="ARBA" id="ARBA00006484"/>
    </source>
</evidence>